<dbReference type="InterPro" id="IPR011006">
    <property type="entry name" value="CheY-like_superfamily"/>
</dbReference>
<evidence type="ECO:0000259" key="6">
    <source>
        <dbReference type="PROSITE" id="PS50110"/>
    </source>
</evidence>
<dbReference type="Proteomes" id="UP000035346">
    <property type="component" value="Unassembled WGS sequence"/>
</dbReference>
<evidence type="ECO:0000256" key="1">
    <source>
        <dbReference type="ARBA" id="ARBA00022490"/>
    </source>
</evidence>
<evidence type="ECO:0000313" key="11">
    <source>
        <dbReference type="Proteomes" id="UP000254076"/>
    </source>
</evidence>
<protein>
    <submittedName>
        <fullName evidence="9">Response regulator</fullName>
    </submittedName>
    <submittedName>
        <fullName evidence="8">Transcriptional regulator</fullName>
    </submittedName>
</protein>
<dbReference type="EMBL" id="UHEQ01000004">
    <property type="protein sequence ID" value="SUN13943.1"/>
    <property type="molecule type" value="Genomic_DNA"/>
</dbReference>
<keyword evidence="2" id="KW-0902">Two-component regulatory system</keyword>
<dbReference type="InterPro" id="IPR046947">
    <property type="entry name" value="LytR-like"/>
</dbReference>
<feature type="domain" description="HTH LytTR-type" evidence="7">
    <location>
        <begin position="142"/>
        <end position="243"/>
    </location>
</feature>
<dbReference type="GO" id="GO:0000156">
    <property type="term" value="F:phosphorelay response regulator activity"/>
    <property type="evidence" value="ECO:0007669"/>
    <property type="project" value="InterPro"/>
</dbReference>
<dbReference type="Proteomes" id="UP000254076">
    <property type="component" value="Unassembled WGS sequence"/>
</dbReference>
<evidence type="ECO:0000313" key="10">
    <source>
        <dbReference type="Proteomes" id="UP000035346"/>
    </source>
</evidence>
<evidence type="ECO:0000259" key="7">
    <source>
        <dbReference type="PROSITE" id="PS50930"/>
    </source>
</evidence>
<dbReference type="InterPro" id="IPR001789">
    <property type="entry name" value="Sig_transdc_resp-reg_receiver"/>
</dbReference>
<dbReference type="PROSITE" id="PS50930">
    <property type="entry name" value="HTH_LYTTR"/>
    <property type="match status" value="1"/>
</dbReference>
<dbReference type="Gene3D" id="2.40.50.1020">
    <property type="entry name" value="LytTr DNA-binding domain"/>
    <property type="match status" value="1"/>
</dbReference>
<evidence type="ECO:0000256" key="3">
    <source>
        <dbReference type="ARBA" id="ARBA00023159"/>
    </source>
</evidence>
<reference evidence="9 11" key="2">
    <citation type="submission" date="2018-06" db="EMBL/GenBank/DDBJ databases">
        <authorList>
            <consortium name="Pathogen Informatics"/>
            <person name="Doyle S."/>
        </authorList>
    </citation>
    <scope>NUCLEOTIDE SEQUENCE [LARGE SCALE GENOMIC DNA]</scope>
    <source>
        <strain evidence="9 11">NCTC8185</strain>
    </source>
</reference>
<dbReference type="PROSITE" id="PS50110">
    <property type="entry name" value="RESPONSE_REGULATORY"/>
    <property type="match status" value="1"/>
</dbReference>
<accession>A0A076YXQ2</accession>
<evidence type="ECO:0000256" key="5">
    <source>
        <dbReference type="PROSITE-ProRule" id="PRU00169"/>
    </source>
</evidence>
<feature type="domain" description="Response regulatory" evidence="6">
    <location>
        <begin position="2"/>
        <end position="126"/>
    </location>
</feature>
<dbReference type="AlphaFoldDB" id="A0A076YXQ2"/>
<dbReference type="SUPFAM" id="SSF52172">
    <property type="entry name" value="CheY-like"/>
    <property type="match status" value="1"/>
</dbReference>
<proteinExistence type="predicted"/>
<dbReference type="Pfam" id="PF04397">
    <property type="entry name" value="LytTR"/>
    <property type="match status" value="1"/>
</dbReference>
<evidence type="ECO:0000313" key="8">
    <source>
        <dbReference type="EMBL" id="KLL35547.1"/>
    </source>
</evidence>
<dbReference type="CDD" id="cd17533">
    <property type="entry name" value="REC_LytTR_AgrA-like"/>
    <property type="match status" value="1"/>
</dbReference>
<dbReference type="PANTHER" id="PTHR37299">
    <property type="entry name" value="TRANSCRIPTIONAL REGULATOR-RELATED"/>
    <property type="match status" value="1"/>
</dbReference>
<comment type="caution">
    <text evidence="8">The sequence shown here is derived from an EMBL/GenBank/DDBJ whole genome shotgun (WGS) entry which is preliminary data.</text>
</comment>
<dbReference type="GO" id="GO:0003677">
    <property type="term" value="F:DNA binding"/>
    <property type="evidence" value="ECO:0007669"/>
    <property type="project" value="InterPro"/>
</dbReference>
<keyword evidence="3" id="KW-0010">Activator</keyword>
<gene>
    <name evidence="9" type="primary">agrA</name>
    <name evidence="9" type="ORF">NCTC8185_01212</name>
    <name evidence="8" type="ORF">WA04_10440</name>
</gene>
<dbReference type="PANTHER" id="PTHR37299:SF3">
    <property type="entry name" value="STAGE 0 SPORULATION PROTEIN A HOMOLOG"/>
    <property type="match status" value="1"/>
</dbReference>
<dbReference type="InterPro" id="IPR007492">
    <property type="entry name" value="LytTR_DNA-bd_dom"/>
</dbReference>
<dbReference type="RefSeq" id="WP_001019933.1">
    <property type="nucleotide sequence ID" value="NZ_CGHZ01000002.1"/>
</dbReference>
<evidence type="ECO:0000313" key="9">
    <source>
        <dbReference type="EMBL" id="SUN13943.1"/>
    </source>
</evidence>
<dbReference type="Gene3D" id="3.40.50.2300">
    <property type="match status" value="1"/>
</dbReference>
<evidence type="ECO:0000256" key="2">
    <source>
        <dbReference type="ARBA" id="ARBA00023012"/>
    </source>
</evidence>
<evidence type="ECO:0000256" key="4">
    <source>
        <dbReference type="ARBA" id="ARBA00037164"/>
    </source>
</evidence>
<dbReference type="Pfam" id="PF00072">
    <property type="entry name" value="Response_reg"/>
    <property type="match status" value="1"/>
</dbReference>
<organism evidence="8 10">
    <name type="scientific">Streptococcus agalactiae</name>
    <dbReference type="NCBI Taxonomy" id="1311"/>
    <lineage>
        <taxon>Bacteria</taxon>
        <taxon>Bacillati</taxon>
        <taxon>Bacillota</taxon>
        <taxon>Bacilli</taxon>
        <taxon>Lactobacillales</taxon>
        <taxon>Streptococcaceae</taxon>
        <taxon>Streptococcus</taxon>
    </lineage>
</organism>
<dbReference type="SMART" id="SM00448">
    <property type="entry name" value="REC"/>
    <property type="match status" value="1"/>
</dbReference>
<keyword evidence="1" id="KW-0963">Cytoplasm</keyword>
<sequence length="250" mass="29688">MNIFILEDDFVQQAHLEKIIKEIRVQYNLHFKTVETFAKPVQLLESIYEIGLHNLFFLDIEIKNDEQIGLEVAKQIRQVDPYAQIVFVTTHSELMPLTFRYQVSALDYIDKGLSQEEFSQRIEEVLLYVDGICNKPLVENSFYFKSRYSQVQLPFNDLLYIETSSRSHRVVLYTEKDRMEFTATLGDILKQEPRLFQCHRSFLVNPLNIFKVDRIDRLVYFQNGTTCLISRNKVRDIVSIVDKYQKDRKR</sequence>
<keyword evidence="5" id="KW-0597">Phosphoprotein</keyword>
<comment type="function">
    <text evidence="4">Required for high-level post-exponential phase expression of a series of secreted proteins.</text>
</comment>
<name>A0A076YXQ2_STRAG</name>
<reference evidence="8 10" key="1">
    <citation type="journal article" date="2015" name="PLoS ONE">
        <title>Genomic analysis reveals the molecular basis for capsule loss in the group B streptococcus population.</title>
        <authorList>
            <consortium name="DEVANI Consortium"/>
            <person name="Rosini R."/>
            <person name="Campisi E."/>
            <person name="De Chiara M."/>
            <person name="Tettelin H."/>
            <person name="Rinaudo D."/>
            <person name="Toniolo C."/>
            <person name="Metruccio M."/>
            <person name="Guidotti S."/>
            <person name="Sorensen U.B."/>
            <person name="Kilian M."/>
            <person name="Ramirez M."/>
            <person name="Janulczyk R."/>
            <person name="Donati C."/>
            <person name="Grandi G."/>
            <person name="Margarit I."/>
        </authorList>
    </citation>
    <scope>NUCLEOTIDE SEQUENCE [LARGE SCALE GENOMIC DNA]</scope>
    <source>
        <strain evidence="8 10">DK-B-USS-215</strain>
    </source>
</reference>
<feature type="modified residue" description="4-aspartylphosphate" evidence="5">
    <location>
        <position position="59"/>
    </location>
</feature>
<dbReference type="EMBL" id="LBKL01000095">
    <property type="protein sequence ID" value="KLL35547.1"/>
    <property type="molecule type" value="Genomic_DNA"/>
</dbReference>
<dbReference type="SMART" id="SM00850">
    <property type="entry name" value="LytTR"/>
    <property type="match status" value="1"/>
</dbReference>